<evidence type="ECO:0000256" key="5">
    <source>
        <dbReference type="SAM" id="Coils"/>
    </source>
</evidence>
<protein>
    <submittedName>
        <fullName evidence="7">MerR family transcriptional regulator</fullName>
    </submittedName>
</protein>
<dbReference type="InterPro" id="IPR009061">
    <property type="entry name" value="DNA-bd_dom_put_sf"/>
</dbReference>
<feature type="coiled-coil region" evidence="5">
    <location>
        <begin position="91"/>
        <end position="118"/>
    </location>
</feature>
<evidence type="ECO:0000256" key="3">
    <source>
        <dbReference type="ARBA" id="ARBA00023125"/>
    </source>
</evidence>
<organism evidence="7 8">
    <name type="scientific">Spiroplasma diminutum CUAS-1</name>
    <dbReference type="NCBI Taxonomy" id="1276221"/>
    <lineage>
        <taxon>Bacteria</taxon>
        <taxon>Bacillati</taxon>
        <taxon>Mycoplasmatota</taxon>
        <taxon>Mollicutes</taxon>
        <taxon>Entomoplasmatales</taxon>
        <taxon>Spiroplasmataceae</taxon>
        <taxon>Spiroplasma</taxon>
    </lineage>
</organism>
<keyword evidence="4" id="KW-0804">Transcription</keyword>
<gene>
    <name evidence="7" type="ORF">SDIMI_v3c00400</name>
</gene>
<proteinExistence type="predicted"/>
<dbReference type="RefSeq" id="WP_020835977.1">
    <property type="nucleotide sequence ID" value="NC_021833.1"/>
</dbReference>
<reference evidence="7 8" key="1">
    <citation type="journal article" date="2013" name="Genome Biol. Evol.">
        <title>Comparison of metabolic capacities and inference of gene content evolution in mosquito-associated Spiroplasma diminutum and S. taiwanense.</title>
        <authorList>
            <person name="Lo W.S."/>
            <person name="Ku C."/>
            <person name="Chen L.L."/>
            <person name="Chang T.H."/>
            <person name="Kuo C.H."/>
        </authorList>
    </citation>
    <scope>NUCLEOTIDE SEQUENCE [LARGE SCALE GENOMIC DNA]</scope>
    <source>
        <strain evidence="7">CUAS-1</strain>
    </source>
</reference>
<dbReference type="PANTHER" id="PTHR30204:SF69">
    <property type="entry name" value="MERR-FAMILY TRANSCRIPTIONAL REGULATOR"/>
    <property type="match status" value="1"/>
</dbReference>
<dbReference type="KEGG" id="sdi:SDIMI_v3c00400"/>
<dbReference type="HOGENOM" id="CLU_060077_8_0_14"/>
<dbReference type="Proteomes" id="UP000014983">
    <property type="component" value="Chromosome"/>
</dbReference>
<dbReference type="eggNOG" id="COG0789">
    <property type="taxonomic scope" value="Bacteria"/>
</dbReference>
<feature type="domain" description="HTH merR-type" evidence="6">
    <location>
        <begin position="8"/>
        <end position="72"/>
    </location>
</feature>
<dbReference type="PANTHER" id="PTHR30204">
    <property type="entry name" value="REDOX-CYCLING DRUG-SENSING TRANSCRIPTIONAL ACTIVATOR SOXR"/>
    <property type="match status" value="1"/>
</dbReference>
<keyword evidence="3" id="KW-0238">DNA-binding</keyword>
<dbReference type="GO" id="GO:0003677">
    <property type="term" value="F:DNA binding"/>
    <property type="evidence" value="ECO:0007669"/>
    <property type="project" value="UniProtKB-KW"/>
</dbReference>
<evidence type="ECO:0000256" key="2">
    <source>
        <dbReference type="ARBA" id="ARBA00023015"/>
    </source>
</evidence>
<dbReference type="OrthoDB" id="9811174at2"/>
<evidence type="ECO:0000256" key="4">
    <source>
        <dbReference type="ARBA" id="ARBA00023163"/>
    </source>
</evidence>
<dbReference type="FunCoup" id="S5LVC6">
    <property type="interactions" value="9"/>
</dbReference>
<keyword evidence="5" id="KW-0175">Coiled coil</keyword>
<evidence type="ECO:0000313" key="8">
    <source>
        <dbReference type="Proteomes" id="UP000014983"/>
    </source>
</evidence>
<dbReference type="Gene3D" id="1.10.1660.10">
    <property type="match status" value="1"/>
</dbReference>
<evidence type="ECO:0000256" key="1">
    <source>
        <dbReference type="ARBA" id="ARBA00022491"/>
    </source>
</evidence>
<dbReference type="SUPFAM" id="SSF46955">
    <property type="entry name" value="Putative DNA-binding domain"/>
    <property type="match status" value="1"/>
</dbReference>
<dbReference type="InParanoid" id="S5LVC6"/>
<dbReference type="EMBL" id="CP005076">
    <property type="protein sequence ID" value="AGR41744.1"/>
    <property type="molecule type" value="Genomic_DNA"/>
</dbReference>
<dbReference type="GO" id="GO:0003700">
    <property type="term" value="F:DNA-binding transcription factor activity"/>
    <property type="evidence" value="ECO:0007669"/>
    <property type="project" value="InterPro"/>
</dbReference>
<dbReference type="AlphaFoldDB" id="S5LVC6"/>
<dbReference type="STRING" id="1276221.SDIMI_v3c00400"/>
<evidence type="ECO:0000259" key="6">
    <source>
        <dbReference type="PROSITE" id="PS50937"/>
    </source>
</evidence>
<sequence length="122" mass="14907">MKKIYLNELSRRLSINESALRYYDSKNLFPKMKRDENNYRFVYEEDILYINTIICLKKTGMSLENISHYLELIEKGLESVEERQDIIINQEKIVLEKIKDLENQLEFIQQKKIYYKEMLMKK</sequence>
<dbReference type="InterPro" id="IPR047057">
    <property type="entry name" value="MerR_fam"/>
</dbReference>
<name>S5LVC6_9MOLU</name>
<dbReference type="PROSITE" id="PS50937">
    <property type="entry name" value="HTH_MERR_2"/>
    <property type="match status" value="1"/>
</dbReference>
<dbReference type="SMART" id="SM00422">
    <property type="entry name" value="HTH_MERR"/>
    <property type="match status" value="1"/>
</dbReference>
<dbReference type="PATRIC" id="fig|1276221.3.peg.39"/>
<keyword evidence="1" id="KW-0678">Repressor</keyword>
<evidence type="ECO:0000313" key="7">
    <source>
        <dbReference type="EMBL" id="AGR41744.1"/>
    </source>
</evidence>
<keyword evidence="8" id="KW-1185">Reference proteome</keyword>
<accession>S5LVC6</accession>
<dbReference type="InterPro" id="IPR000551">
    <property type="entry name" value="MerR-type_HTH_dom"/>
</dbReference>
<dbReference type="Pfam" id="PF13411">
    <property type="entry name" value="MerR_1"/>
    <property type="match status" value="1"/>
</dbReference>
<keyword evidence="2" id="KW-0805">Transcription regulation</keyword>